<dbReference type="RefSeq" id="WP_126922070.1">
    <property type="nucleotide sequence ID" value="NZ_ML133690.1"/>
</dbReference>
<dbReference type="PIRSF" id="PIRSF000538">
    <property type="entry name" value="GlpK"/>
    <property type="match status" value="1"/>
</dbReference>
<evidence type="ECO:0000313" key="4">
    <source>
        <dbReference type="EMBL" id="RUM24389.1"/>
    </source>
</evidence>
<dbReference type="InterPro" id="IPR018485">
    <property type="entry name" value="FGGY_C"/>
</dbReference>
<dbReference type="EC" id="2.7.1.16" evidence="4"/>
<keyword evidence="2 4" id="KW-0418">Kinase</keyword>
<accession>A0A432PJ35</accession>
<dbReference type="NCBIfam" id="NF003154">
    <property type="entry name" value="PRK04123.1"/>
    <property type="match status" value="1"/>
</dbReference>
<dbReference type="EMBL" id="RJTH01000005">
    <property type="protein sequence ID" value="RUM24389.1"/>
    <property type="molecule type" value="Genomic_DNA"/>
</dbReference>
<dbReference type="GO" id="GO:0005737">
    <property type="term" value="C:cytoplasm"/>
    <property type="evidence" value="ECO:0007669"/>
    <property type="project" value="TreeGrafter"/>
</dbReference>
<evidence type="ECO:0000259" key="3">
    <source>
        <dbReference type="Pfam" id="PF02782"/>
    </source>
</evidence>
<proteinExistence type="predicted"/>
<keyword evidence="5" id="KW-1185">Reference proteome</keyword>
<reference evidence="5" key="1">
    <citation type="submission" date="2018-11" db="EMBL/GenBank/DDBJ databases">
        <title>Rhizobium chutanense sp. nov., isolated from root nodules of Phaseolus vulgaris in China.</title>
        <authorList>
            <person name="Huo Y."/>
        </authorList>
    </citation>
    <scope>NUCLEOTIDE SEQUENCE [LARGE SCALE GENOMIC DNA]</scope>
    <source>
        <strain evidence="5">CCBAU 65647</strain>
    </source>
</reference>
<dbReference type="AlphaFoldDB" id="A0A432PJ35"/>
<dbReference type="PANTHER" id="PTHR43435">
    <property type="entry name" value="RIBULOKINASE"/>
    <property type="match status" value="1"/>
</dbReference>
<dbReference type="Gene3D" id="3.30.420.40">
    <property type="match status" value="2"/>
</dbReference>
<dbReference type="OrthoDB" id="9805576at2"/>
<evidence type="ECO:0000313" key="5">
    <source>
        <dbReference type="Proteomes" id="UP000278823"/>
    </source>
</evidence>
<dbReference type="GO" id="GO:0008741">
    <property type="term" value="F:ribulokinase activity"/>
    <property type="evidence" value="ECO:0007669"/>
    <property type="project" value="UniProtKB-EC"/>
</dbReference>
<dbReference type="Proteomes" id="UP000278823">
    <property type="component" value="Unassembled WGS sequence"/>
</dbReference>
<dbReference type="GO" id="GO:0019321">
    <property type="term" value="P:pentose metabolic process"/>
    <property type="evidence" value="ECO:0007669"/>
    <property type="project" value="TreeGrafter"/>
</dbReference>
<dbReference type="Pfam" id="PF02782">
    <property type="entry name" value="FGGY_C"/>
    <property type="match status" value="1"/>
</dbReference>
<name>A0A432PJ35_9HYPH</name>
<feature type="domain" description="Carbohydrate kinase FGGY C-terminal" evidence="3">
    <location>
        <begin position="269"/>
        <end position="458"/>
    </location>
</feature>
<dbReference type="InterPro" id="IPR043129">
    <property type="entry name" value="ATPase_NBD"/>
</dbReference>
<protein>
    <submittedName>
        <fullName evidence="4">Ribulokinase</fullName>
        <ecNumber evidence="4">2.7.1.16</ecNumber>
    </submittedName>
</protein>
<dbReference type="InterPro" id="IPR000577">
    <property type="entry name" value="Carb_kinase_FGGY"/>
</dbReference>
<dbReference type="SUPFAM" id="SSF53067">
    <property type="entry name" value="Actin-like ATPase domain"/>
    <property type="match status" value="2"/>
</dbReference>
<comment type="caution">
    <text evidence="4">The sequence shown here is derived from an EMBL/GenBank/DDBJ whole genome shotgun (WGS) entry which is preliminary data.</text>
</comment>
<sequence length="534" mass="57008">MADTYLIGMDFGSESARGILVNSRTGEQEGHHVHPYSNGILTNSLMGHELPANFVLQVPCDYTEAAERILSALGNGKTILGIGIDFTASSPMPARADGTALAALHPEDPHAYVKLWKHSAQSQADAINADGGEYLENFGGKLSGEWLIAKAAQLSSEAPAIWDETDRFIEAGDWLVWQLTGNEMRSLDFASYKAQYSGSSGYPEDVVPGLTRRLSAPLQVGSPAGVMTAEWRQRTGIQGDAIVSVAVIDSHVVLPAVGAVEPGVFVGALGTSAGFLILDDEGRGLPAGLEGAAFGAVLPNLWCYEAGQAAFGDMLAWYVKTFPREADLSRNFASYNEAAQALGPGEGGVLALDWFAGNRIPLADSALSGLLVGLSLKSTAAGIYRALIEALCYGTKTILDLALVAGVPVRRVIMTSGLTRNNPFLVQTMADVLGRTIEVPDVENPTALGAAIHGAVAAGIVGSFAEGAERLGARSLQSFEPDQDRLADYQLLYAEYRRLAADEELRRAMRSLHMFDARNRQYRQRKPQEVEAAQ</sequence>
<dbReference type="PANTHER" id="PTHR43435:SF4">
    <property type="entry name" value="FGGY CARBOHYDRATE KINASE DOMAIN-CONTAINING PROTEIN"/>
    <property type="match status" value="1"/>
</dbReference>
<evidence type="ECO:0000256" key="1">
    <source>
        <dbReference type="ARBA" id="ARBA00022679"/>
    </source>
</evidence>
<evidence type="ECO:0000256" key="2">
    <source>
        <dbReference type="ARBA" id="ARBA00022777"/>
    </source>
</evidence>
<keyword evidence="1 4" id="KW-0808">Transferase</keyword>
<dbReference type="GO" id="GO:0019150">
    <property type="term" value="F:D-ribulokinase activity"/>
    <property type="evidence" value="ECO:0007669"/>
    <property type="project" value="TreeGrafter"/>
</dbReference>
<gene>
    <name evidence="4" type="ORF">EFQ99_16525</name>
</gene>
<organism evidence="4 5">
    <name type="scientific">Rhizobium vallis</name>
    <dbReference type="NCBI Taxonomy" id="634290"/>
    <lineage>
        <taxon>Bacteria</taxon>
        <taxon>Pseudomonadati</taxon>
        <taxon>Pseudomonadota</taxon>
        <taxon>Alphaproteobacteria</taxon>
        <taxon>Hyphomicrobiales</taxon>
        <taxon>Rhizobiaceae</taxon>
        <taxon>Rhizobium/Agrobacterium group</taxon>
        <taxon>Rhizobium</taxon>
    </lineage>
</organism>